<dbReference type="AlphaFoldDB" id="A0AAD5J1D6"/>
<keyword evidence="3" id="KW-1185">Reference proteome</keyword>
<gene>
    <name evidence="2" type="ORF">LWI28_015969</name>
</gene>
<reference evidence="2" key="2">
    <citation type="submission" date="2023-02" db="EMBL/GenBank/DDBJ databases">
        <authorList>
            <person name="Swenson N.G."/>
            <person name="Wegrzyn J.L."/>
            <person name="Mcevoy S.L."/>
        </authorList>
    </citation>
    <scope>NUCLEOTIDE SEQUENCE</scope>
    <source>
        <strain evidence="2">91603</strain>
        <tissue evidence="2">Leaf</tissue>
    </source>
</reference>
<feature type="compositionally biased region" description="Polar residues" evidence="1">
    <location>
        <begin position="54"/>
        <end position="87"/>
    </location>
</feature>
<evidence type="ECO:0000313" key="2">
    <source>
        <dbReference type="EMBL" id="KAI9181542.1"/>
    </source>
</evidence>
<evidence type="ECO:0000313" key="3">
    <source>
        <dbReference type="Proteomes" id="UP001064489"/>
    </source>
</evidence>
<name>A0AAD5J1D6_ACENE</name>
<proteinExistence type="predicted"/>
<feature type="region of interest" description="Disordered" evidence="1">
    <location>
        <begin position="52"/>
        <end position="89"/>
    </location>
</feature>
<organism evidence="2 3">
    <name type="scientific">Acer negundo</name>
    <name type="common">Box elder</name>
    <dbReference type="NCBI Taxonomy" id="4023"/>
    <lineage>
        <taxon>Eukaryota</taxon>
        <taxon>Viridiplantae</taxon>
        <taxon>Streptophyta</taxon>
        <taxon>Embryophyta</taxon>
        <taxon>Tracheophyta</taxon>
        <taxon>Spermatophyta</taxon>
        <taxon>Magnoliopsida</taxon>
        <taxon>eudicotyledons</taxon>
        <taxon>Gunneridae</taxon>
        <taxon>Pentapetalae</taxon>
        <taxon>rosids</taxon>
        <taxon>malvids</taxon>
        <taxon>Sapindales</taxon>
        <taxon>Sapindaceae</taxon>
        <taxon>Hippocastanoideae</taxon>
        <taxon>Acereae</taxon>
        <taxon>Acer</taxon>
    </lineage>
</organism>
<dbReference type="EMBL" id="JAJSOW010000101">
    <property type="protein sequence ID" value="KAI9181542.1"/>
    <property type="molecule type" value="Genomic_DNA"/>
</dbReference>
<comment type="caution">
    <text evidence="2">The sequence shown here is derived from an EMBL/GenBank/DDBJ whole genome shotgun (WGS) entry which is preliminary data.</text>
</comment>
<accession>A0AAD5J1D6</accession>
<reference evidence="2" key="1">
    <citation type="journal article" date="2022" name="Plant J.">
        <title>Strategies of tolerance reflected in two North American maple genomes.</title>
        <authorList>
            <person name="McEvoy S.L."/>
            <person name="Sezen U.U."/>
            <person name="Trouern-Trend A."/>
            <person name="McMahon S.M."/>
            <person name="Schaberg P.G."/>
            <person name="Yang J."/>
            <person name="Wegrzyn J.L."/>
            <person name="Swenson N.G."/>
        </authorList>
    </citation>
    <scope>NUCLEOTIDE SEQUENCE</scope>
    <source>
        <strain evidence="2">91603</strain>
    </source>
</reference>
<sequence>MGVVQPVDHLIVAGTAEPSDLNIEGTKKSILLAAPLVPSSLPSASPTANVGISLGSSRSTDTPLLIPTKSQPSLPDTFSTPPTTRSPLSEIAARASRLLIDLLLGKIIEVITSASESPNQQDGKTQVTEGLTEAMIELTGGGEVPATPKVQGT</sequence>
<protein>
    <submittedName>
        <fullName evidence="2">Uncharacterized protein</fullName>
    </submittedName>
</protein>
<dbReference type="Proteomes" id="UP001064489">
    <property type="component" value="Chromosome 4"/>
</dbReference>
<evidence type="ECO:0000256" key="1">
    <source>
        <dbReference type="SAM" id="MobiDB-lite"/>
    </source>
</evidence>